<protein>
    <submittedName>
        <fullName evidence="1">Uncharacterized protein</fullName>
    </submittedName>
</protein>
<evidence type="ECO:0000313" key="1">
    <source>
        <dbReference type="EMBL" id="SDH20086.1"/>
    </source>
</evidence>
<accession>A0A1G8AGX0</accession>
<dbReference type="Proteomes" id="UP000199495">
    <property type="component" value="Unassembled WGS sequence"/>
</dbReference>
<organism evidence="1 2">
    <name type="scientific">Pelagibacterium luteolum</name>
    <dbReference type="NCBI Taxonomy" id="440168"/>
    <lineage>
        <taxon>Bacteria</taxon>
        <taxon>Pseudomonadati</taxon>
        <taxon>Pseudomonadota</taxon>
        <taxon>Alphaproteobacteria</taxon>
        <taxon>Hyphomicrobiales</taxon>
        <taxon>Devosiaceae</taxon>
        <taxon>Pelagibacterium</taxon>
    </lineage>
</organism>
<evidence type="ECO:0000313" key="2">
    <source>
        <dbReference type="Proteomes" id="UP000199495"/>
    </source>
</evidence>
<dbReference type="EMBL" id="FNCS01000030">
    <property type="protein sequence ID" value="SDH20086.1"/>
    <property type="molecule type" value="Genomic_DNA"/>
</dbReference>
<sequence length="77" mass="8599">MTIIQARAVKDIIESYVERQNSPRSQVSTRHAITAIRTIVPKCTLSDRELADLVATSAIRKGCIVSFDERNTRPKTA</sequence>
<name>A0A1G8AGX0_9HYPH</name>
<reference evidence="1 2" key="1">
    <citation type="submission" date="2016-10" db="EMBL/GenBank/DDBJ databases">
        <authorList>
            <person name="de Groot N.N."/>
        </authorList>
    </citation>
    <scope>NUCLEOTIDE SEQUENCE [LARGE SCALE GENOMIC DNA]</scope>
    <source>
        <strain evidence="1 2">CGMCC 1.10267</strain>
    </source>
</reference>
<gene>
    <name evidence="1" type="ORF">SAMN04487974_1305</name>
</gene>
<keyword evidence="2" id="KW-1185">Reference proteome</keyword>
<dbReference type="AlphaFoldDB" id="A0A1G8AGX0"/>
<proteinExistence type="predicted"/>